<dbReference type="GO" id="GO:0046417">
    <property type="term" value="P:chorismate metabolic process"/>
    <property type="evidence" value="ECO:0007669"/>
    <property type="project" value="InterPro"/>
</dbReference>
<feature type="signal peptide" evidence="1">
    <location>
        <begin position="1"/>
        <end position="20"/>
    </location>
</feature>
<dbReference type="InterPro" id="IPR036263">
    <property type="entry name" value="Chorismate_II_sf"/>
</dbReference>
<dbReference type="SUPFAM" id="SSF48600">
    <property type="entry name" value="Chorismate mutase II"/>
    <property type="match status" value="1"/>
</dbReference>
<sequence>MRASTPISISTALLIGSTLASCNEYPQDVTACIHKPPINATTDNYPGSKATHQKTKYPYDISGLADVPVAGSACRSEDPAEELACARKYIDAIDEQLGFLYARRLGYAAIAGAAKFKNGTSLNDPTRNQAVAAGMAARVAKYGGSKETGEIMGGEGCQIYASLEYEAQQIRKCGGKVHETFERVCK</sequence>
<dbReference type="EMBL" id="JAADJG010000125">
    <property type="protein sequence ID" value="KAF4454407.1"/>
    <property type="molecule type" value="Genomic_DNA"/>
</dbReference>
<dbReference type="OrthoDB" id="5038487at2759"/>
<dbReference type="AlphaFoldDB" id="A0A8H4KQB1"/>
<dbReference type="Proteomes" id="UP000605986">
    <property type="component" value="Unassembled WGS sequence"/>
</dbReference>
<dbReference type="Pfam" id="PF01817">
    <property type="entry name" value="CM_2"/>
    <property type="match status" value="1"/>
</dbReference>
<keyword evidence="1" id="KW-0732">Signal</keyword>
<dbReference type="PROSITE" id="PS51168">
    <property type="entry name" value="CHORISMATE_MUT_2"/>
    <property type="match status" value="1"/>
</dbReference>
<feature type="domain" description="Chorismate mutase" evidence="2">
    <location>
        <begin position="77"/>
        <end position="186"/>
    </location>
</feature>
<name>A0A8H4KQB1_9HYPO</name>
<gene>
    <name evidence="3" type="ORF">F53441_3033</name>
</gene>
<dbReference type="PROSITE" id="PS51257">
    <property type="entry name" value="PROKAR_LIPOPROTEIN"/>
    <property type="match status" value="1"/>
</dbReference>
<comment type="caution">
    <text evidence="3">The sequence shown here is derived from an EMBL/GenBank/DDBJ whole genome shotgun (WGS) entry which is preliminary data.</text>
</comment>
<organism evidence="3 4">
    <name type="scientific">Fusarium austroafricanum</name>
    <dbReference type="NCBI Taxonomy" id="2364996"/>
    <lineage>
        <taxon>Eukaryota</taxon>
        <taxon>Fungi</taxon>
        <taxon>Dikarya</taxon>
        <taxon>Ascomycota</taxon>
        <taxon>Pezizomycotina</taxon>
        <taxon>Sordariomycetes</taxon>
        <taxon>Hypocreomycetidae</taxon>
        <taxon>Hypocreales</taxon>
        <taxon>Nectriaceae</taxon>
        <taxon>Fusarium</taxon>
        <taxon>Fusarium concolor species complex</taxon>
    </lineage>
</organism>
<dbReference type="Gene3D" id="1.20.59.10">
    <property type="entry name" value="Chorismate mutase"/>
    <property type="match status" value="1"/>
</dbReference>
<accession>A0A8H4KQB1</accession>
<dbReference type="SMART" id="SM00830">
    <property type="entry name" value="CM_2"/>
    <property type="match status" value="1"/>
</dbReference>
<proteinExistence type="predicted"/>
<evidence type="ECO:0000256" key="1">
    <source>
        <dbReference type="SAM" id="SignalP"/>
    </source>
</evidence>
<dbReference type="InterPro" id="IPR036979">
    <property type="entry name" value="CM_dom_sf"/>
</dbReference>
<dbReference type="InterPro" id="IPR002701">
    <property type="entry name" value="CM_II_prokaryot"/>
</dbReference>
<protein>
    <submittedName>
        <fullName evidence="3">Chorismate mutase, type II</fullName>
    </submittedName>
</protein>
<evidence type="ECO:0000313" key="4">
    <source>
        <dbReference type="Proteomes" id="UP000605986"/>
    </source>
</evidence>
<dbReference type="GO" id="GO:0004106">
    <property type="term" value="F:chorismate mutase activity"/>
    <property type="evidence" value="ECO:0007669"/>
    <property type="project" value="InterPro"/>
</dbReference>
<feature type="chain" id="PRO_5034381283" evidence="1">
    <location>
        <begin position="21"/>
        <end position="186"/>
    </location>
</feature>
<reference evidence="3" key="1">
    <citation type="submission" date="2020-01" db="EMBL/GenBank/DDBJ databases">
        <title>Identification and distribution of gene clusters putatively required for synthesis of sphingolipid metabolism inhibitors in phylogenetically diverse species of the filamentous fungus Fusarium.</title>
        <authorList>
            <person name="Kim H.-S."/>
            <person name="Busman M."/>
            <person name="Brown D.W."/>
            <person name="Divon H."/>
            <person name="Uhlig S."/>
            <person name="Proctor R.H."/>
        </authorList>
    </citation>
    <scope>NUCLEOTIDE SEQUENCE</scope>
    <source>
        <strain evidence="3">NRRL 53441</strain>
    </source>
</reference>
<keyword evidence="4" id="KW-1185">Reference proteome</keyword>
<evidence type="ECO:0000313" key="3">
    <source>
        <dbReference type="EMBL" id="KAF4454407.1"/>
    </source>
</evidence>
<evidence type="ECO:0000259" key="2">
    <source>
        <dbReference type="PROSITE" id="PS51168"/>
    </source>
</evidence>